<evidence type="ECO:0000256" key="3">
    <source>
        <dbReference type="ARBA" id="ARBA00023284"/>
    </source>
</evidence>
<dbReference type="Pfam" id="PF00085">
    <property type="entry name" value="Thioredoxin"/>
    <property type="match status" value="1"/>
</dbReference>
<accession>A0A068TVK9</accession>
<dbReference type="AlphaFoldDB" id="A0A068TVK9"/>
<dbReference type="InterPro" id="IPR017937">
    <property type="entry name" value="Thioredoxin_CS"/>
</dbReference>
<gene>
    <name evidence="5" type="ORF">GSCOC_T00032158001</name>
</gene>
<evidence type="ECO:0000313" key="5">
    <source>
        <dbReference type="EMBL" id="CDP00271.1"/>
    </source>
</evidence>
<dbReference type="InterPro" id="IPR013766">
    <property type="entry name" value="Thioredoxin_domain"/>
</dbReference>
<dbReference type="PROSITE" id="PS51352">
    <property type="entry name" value="THIOREDOXIN_2"/>
    <property type="match status" value="1"/>
</dbReference>
<dbReference type="OrthoDB" id="10263751at2759"/>
<dbReference type="OMA" id="MSARFTN"/>
<dbReference type="PANTHER" id="PTHR10438:SF413">
    <property type="entry name" value="THIOREDOXIN H2"/>
    <property type="match status" value="1"/>
</dbReference>
<dbReference type="PANTHER" id="PTHR10438">
    <property type="entry name" value="THIOREDOXIN"/>
    <property type="match status" value="1"/>
</dbReference>
<dbReference type="CDD" id="cd02947">
    <property type="entry name" value="TRX_family"/>
    <property type="match status" value="1"/>
</dbReference>
<dbReference type="InterPro" id="IPR036249">
    <property type="entry name" value="Thioredoxin-like_sf"/>
</dbReference>
<evidence type="ECO:0000256" key="1">
    <source>
        <dbReference type="ARBA" id="ARBA00022982"/>
    </source>
</evidence>
<dbReference type="SUPFAM" id="SSF52833">
    <property type="entry name" value="Thioredoxin-like"/>
    <property type="match status" value="1"/>
</dbReference>
<evidence type="ECO:0000256" key="2">
    <source>
        <dbReference type="ARBA" id="ARBA00023157"/>
    </source>
</evidence>
<dbReference type="PRINTS" id="PR00421">
    <property type="entry name" value="THIOREDOXIN"/>
</dbReference>
<dbReference type="STRING" id="49390.A0A068TVK9"/>
<dbReference type="Proteomes" id="UP000295252">
    <property type="component" value="Chromosome III"/>
</dbReference>
<keyword evidence="2" id="KW-1015">Disulfide bond</keyword>
<keyword evidence="1" id="KW-0813">Transport</keyword>
<dbReference type="PhylomeDB" id="A0A068TVK9"/>
<sequence length="120" mass="13875">MGAYWSTGANRSKVIEIHSTKKWRVHYEESKGTDKLMVIDFSASWCGPCGYMEPIVKEFSTTYTDVVFFKIDVDELADVAKEFGVQAMPTFVFMKNGKEVDKLVGADREELERMIHKYRF</sequence>
<keyword evidence="6" id="KW-1185">Reference proteome</keyword>
<dbReference type="InParanoid" id="A0A068TVK9"/>
<dbReference type="InterPro" id="IPR050620">
    <property type="entry name" value="Thioredoxin_H-type-like"/>
</dbReference>
<organism evidence="5 6">
    <name type="scientific">Coffea canephora</name>
    <name type="common">Robusta coffee</name>
    <dbReference type="NCBI Taxonomy" id="49390"/>
    <lineage>
        <taxon>Eukaryota</taxon>
        <taxon>Viridiplantae</taxon>
        <taxon>Streptophyta</taxon>
        <taxon>Embryophyta</taxon>
        <taxon>Tracheophyta</taxon>
        <taxon>Spermatophyta</taxon>
        <taxon>Magnoliopsida</taxon>
        <taxon>eudicotyledons</taxon>
        <taxon>Gunneridae</taxon>
        <taxon>Pentapetalae</taxon>
        <taxon>asterids</taxon>
        <taxon>lamiids</taxon>
        <taxon>Gentianales</taxon>
        <taxon>Rubiaceae</taxon>
        <taxon>Ixoroideae</taxon>
        <taxon>Gardenieae complex</taxon>
        <taxon>Bertiereae - Coffeeae clade</taxon>
        <taxon>Coffeeae</taxon>
        <taxon>Coffea</taxon>
    </lineage>
</organism>
<dbReference type="PROSITE" id="PS00194">
    <property type="entry name" value="THIOREDOXIN_1"/>
    <property type="match status" value="1"/>
</dbReference>
<keyword evidence="3" id="KW-0676">Redox-active center</keyword>
<evidence type="ECO:0000313" key="6">
    <source>
        <dbReference type="Proteomes" id="UP000295252"/>
    </source>
</evidence>
<dbReference type="Gene3D" id="3.40.30.10">
    <property type="entry name" value="Glutaredoxin"/>
    <property type="match status" value="1"/>
</dbReference>
<proteinExistence type="predicted"/>
<evidence type="ECO:0000259" key="4">
    <source>
        <dbReference type="PROSITE" id="PS51352"/>
    </source>
</evidence>
<dbReference type="EMBL" id="HG739089">
    <property type="protein sequence ID" value="CDP00271.1"/>
    <property type="molecule type" value="Genomic_DNA"/>
</dbReference>
<name>A0A068TVK9_COFCA</name>
<dbReference type="Gramene" id="CDP00271">
    <property type="protein sequence ID" value="CDP00271"/>
    <property type="gene ID" value="GSCOC_T00032158001"/>
</dbReference>
<dbReference type="FunFam" id="3.40.30.10:FF:000245">
    <property type="entry name" value="Thioredoxin"/>
    <property type="match status" value="1"/>
</dbReference>
<feature type="domain" description="Thioredoxin" evidence="4">
    <location>
        <begin position="1"/>
        <end position="120"/>
    </location>
</feature>
<keyword evidence="1" id="KW-0249">Electron transport</keyword>
<protein>
    <recommendedName>
        <fullName evidence="4">Thioredoxin domain-containing protein</fullName>
    </recommendedName>
</protein>
<reference evidence="6" key="1">
    <citation type="journal article" date="2014" name="Science">
        <title>The coffee genome provides insight into the convergent evolution of caffeine biosynthesis.</title>
        <authorList>
            <person name="Denoeud F."/>
            <person name="Carretero-Paulet L."/>
            <person name="Dereeper A."/>
            <person name="Droc G."/>
            <person name="Guyot R."/>
            <person name="Pietrella M."/>
            <person name="Zheng C."/>
            <person name="Alberti A."/>
            <person name="Anthony F."/>
            <person name="Aprea G."/>
            <person name="Aury J.M."/>
            <person name="Bento P."/>
            <person name="Bernard M."/>
            <person name="Bocs S."/>
            <person name="Campa C."/>
            <person name="Cenci A."/>
            <person name="Combes M.C."/>
            <person name="Crouzillat D."/>
            <person name="Da Silva C."/>
            <person name="Daddiego L."/>
            <person name="De Bellis F."/>
            <person name="Dussert S."/>
            <person name="Garsmeur O."/>
            <person name="Gayraud T."/>
            <person name="Guignon V."/>
            <person name="Jahn K."/>
            <person name="Jamilloux V."/>
            <person name="Joet T."/>
            <person name="Labadie K."/>
            <person name="Lan T."/>
            <person name="Leclercq J."/>
            <person name="Lepelley M."/>
            <person name="Leroy T."/>
            <person name="Li L.T."/>
            <person name="Librado P."/>
            <person name="Lopez L."/>
            <person name="Munoz A."/>
            <person name="Noel B."/>
            <person name="Pallavicini A."/>
            <person name="Perrotta G."/>
            <person name="Poncet V."/>
            <person name="Pot D."/>
            <person name="Priyono X."/>
            <person name="Rigoreau M."/>
            <person name="Rouard M."/>
            <person name="Rozas J."/>
            <person name="Tranchant-Dubreuil C."/>
            <person name="VanBuren R."/>
            <person name="Zhang Q."/>
            <person name="Andrade A.C."/>
            <person name="Argout X."/>
            <person name="Bertrand B."/>
            <person name="de Kochko A."/>
            <person name="Graziosi G."/>
            <person name="Henry R.J."/>
            <person name="Jayarama X."/>
            <person name="Ming R."/>
            <person name="Nagai C."/>
            <person name="Rounsley S."/>
            <person name="Sankoff D."/>
            <person name="Giuliano G."/>
            <person name="Albert V.A."/>
            <person name="Wincker P."/>
            <person name="Lashermes P."/>
        </authorList>
    </citation>
    <scope>NUCLEOTIDE SEQUENCE [LARGE SCALE GENOMIC DNA]</scope>
    <source>
        <strain evidence="6">cv. DH200-94</strain>
    </source>
</reference>